<dbReference type="Pfam" id="PF00561">
    <property type="entry name" value="Abhydrolase_1"/>
    <property type="match status" value="1"/>
</dbReference>
<name>N8ZKV0_9GAMM</name>
<organism evidence="2 3">
    <name type="scientific">Acinetobacter gerneri DSM 14967 = CIP 107464 = MTCC 9824</name>
    <dbReference type="NCBI Taxonomy" id="1120926"/>
    <lineage>
        <taxon>Bacteria</taxon>
        <taxon>Pseudomonadati</taxon>
        <taxon>Pseudomonadota</taxon>
        <taxon>Gammaproteobacteria</taxon>
        <taxon>Moraxellales</taxon>
        <taxon>Moraxellaceae</taxon>
        <taxon>Acinetobacter</taxon>
    </lineage>
</organism>
<proteinExistence type="predicted"/>
<dbReference type="PATRIC" id="fig|1120926.3.peg.1382"/>
<sequence length="381" mass="43440">MNKGRSAHMDQGLSKFKNRKIKLKNLSTRIFNGKSLVLSQTTPYEIVAHYHKSNVRYYAAKNRKHLEPLVFVAPLAINMSIYDLYPYRSLVKHFSDSGYDVYLVDWGKLTYADQELNFLNFIDEALPFFVDKIREHSHSDQISLHGWSMAGIFALLYTAYRQPNYVKNLIVLGSPIDSYASGGLGKLYKNLHEYIRNIPKLKKVMFYGRIPNRLIHTPGILNAIGFKILDPKGWYEGHKQLLLNLDDQQTLHEHATLGNFLNHMIDYPGGVNQDMIFNVWLQNPLKNGVIKLYGKEISIKNIDCSLFVGAGKSDQMVLAASVEPLTQITKSKDVTYTLIPGGHLGLMSSQKSSEQFWPVLTQWLDDRSTPYPVKNLDLNAS</sequence>
<gene>
    <name evidence="2" type="ORF">F960_01441</name>
</gene>
<dbReference type="HOGENOM" id="CLU_035017_1_0_6"/>
<dbReference type="InterPro" id="IPR000073">
    <property type="entry name" value="AB_hydrolase_1"/>
</dbReference>
<dbReference type="PANTHER" id="PTHR36837">
    <property type="entry name" value="POLY(3-HYDROXYALKANOATE) POLYMERASE SUBUNIT PHAC"/>
    <property type="match status" value="1"/>
</dbReference>
<accession>N8ZKV0</accession>
<dbReference type="InterPro" id="IPR029058">
    <property type="entry name" value="AB_hydrolase_fold"/>
</dbReference>
<dbReference type="eggNOG" id="COG3243">
    <property type="taxonomic scope" value="Bacteria"/>
</dbReference>
<dbReference type="AlphaFoldDB" id="N8ZKV0"/>
<dbReference type="Proteomes" id="UP000013117">
    <property type="component" value="Unassembled WGS sequence"/>
</dbReference>
<evidence type="ECO:0000313" key="3">
    <source>
        <dbReference type="Proteomes" id="UP000013117"/>
    </source>
</evidence>
<dbReference type="SUPFAM" id="SSF53474">
    <property type="entry name" value="alpha/beta-Hydrolases"/>
    <property type="match status" value="1"/>
</dbReference>
<dbReference type="STRING" id="202952.GCA_000747725_01896"/>
<comment type="caution">
    <text evidence="2">The sequence shown here is derived from an EMBL/GenBank/DDBJ whole genome shotgun (WGS) entry which is preliminary data.</text>
</comment>
<evidence type="ECO:0000259" key="1">
    <source>
        <dbReference type="Pfam" id="PF00561"/>
    </source>
</evidence>
<reference evidence="2 3" key="1">
    <citation type="submission" date="2013-02" db="EMBL/GenBank/DDBJ databases">
        <title>The Genome Sequence of Acinetobacter gerneri CIP 107464.</title>
        <authorList>
            <consortium name="The Broad Institute Genome Sequencing Platform"/>
            <consortium name="The Broad Institute Genome Sequencing Center for Infectious Disease"/>
            <person name="Cerqueira G."/>
            <person name="Feldgarden M."/>
            <person name="Courvalin P."/>
            <person name="Perichon B."/>
            <person name="Grillot-Courvalin C."/>
            <person name="Clermont D."/>
            <person name="Rocha E."/>
            <person name="Yoon E.-J."/>
            <person name="Nemec A."/>
            <person name="Walker B."/>
            <person name="Young S.K."/>
            <person name="Zeng Q."/>
            <person name="Gargeya S."/>
            <person name="Fitzgerald M."/>
            <person name="Haas B."/>
            <person name="Abouelleil A."/>
            <person name="Alvarado L."/>
            <person name="Arachchi H.M."/>
            <person name="Berlin A.M."/>
            <person name="Chapman S.B."/>
            <person name="Dewar J."/>
            <person name="Goldberg J."/>
            <person name="Griggs A."/>
            <person name="Gujja S."/>
            <person name="Hansen M."/>
            <person name="Howarth C."/>
            <person name="Imamovic A."/>
            <person name="Larimer J."/>
            <person name="McCowan C."/>
            <person name="Murphy C."/>
            <person name="Neiman D."/>
            <person name="Pearson M."/>
            <person name="Priest M."/>
            <person name="Roberts A."/>
            <person name="Saif S."/>
            <person name="Shea T."/>
            <person name="Sisk P."/>
            <person name="Sykes S."/>
            <person name="Wortman J."/>
            <person name="Nusbaum C."/>
            <person name="Birren B."/>
        </authorList>
    </citation>
    <scope>NUCLEOTIDE SEQUENCE [LARGE SCALE GENOMIC DNA]</scope>
    <source>
        <strain evidence="2 3">CIP 107464</strain>
    </source>
</reference>
<dbReference type="PANTHER" id="PTHR36837:SF4">
    <property type="entry name" value="BLR0908 PROTEIN"/>
    <property type="match status" value="1"/>
</dbReference>
<feature type="domain" description="AB hydrolase-1" evidence="1">
    <location>
        <begin position="85"/>
        <end position="187"/>
    </location>
</feature>
<keyword evidence="3" id="KW-1185">Reference proteome</keyword>
<protein>
    <recommendedName>
        <fullName evidence="1">AB hydrolase-1 domain-containing protein</fullName>
    </recommendedName>
</protein>
<evidence type="ECO:0000313" key="2">
    <source>
        <dbReference type="EMBL" id="ENV34374.1"/>
    </source>
</evidence>
<dbReference type="Gene3D" id="3.40.50.1820">
    <property type="entry name" value="alpha/beta hydrolase"/>
    <property type="match status" value="1"/>
</dbReference>
<dbReference type="InterPro" id="IPR051321">
    <property type="entry name" value="PHA/PHB_synthase"/>
</dbReference>
<dbReference type="EMBL" id="APPN01000058">
    <property type="protein sequence ID" value="ENV34374.1"/>
    <property type="molecule type" value="Genomic_DNA"/>
</dbReference>